<dbReference type="EMBL" id="CP051461">
    <property type="protein sequence ID" value="QJC55561.1"/>
    <property type="molecule type" value="Genomic_DNA"/>
</dbReference>
<dbReference type="RefSeq" id="WP_168921409.1">
    <property type="nucleotide sequence ID" value="NZ_CP051461.1"/>
</dbReference>
<keyword evidence="2" id="KW-1185">Reference proteome</keyword>
<dbReference type="KEGG" id="pvac:HC248_00842"/>
<reference evidence="1 2" key="1">
    <citation type="submission" date="2020-04" db="EMBL/GenBank/DDBJ databases">
        <title>Complete genome of a Psychrophilic, Marine, Gas Vacuolate Bacterium Polaromonas vacuolata KCTC 22033T.</title>
        <authorList>
            <person name="Hwang K."/>
            <person name="Kim K.M."/>
        </authorList>
    </citation>
    <scope>NUCLEOTIDE SEQUENCE [LARGE SCALE GENOMIC DNA]</scope>
    <source>
        <strain evidence="1 2">KCTC 22033</strain>
    </source>
</reference>
<name>A0A6H2H6Q7_9BURK</name>
<organism evidence="1 2">
    <name type="scientific">Polaromonas vacuolata</name>
    <dbReference type="NCBI Taxonomy" id="37448"/>
    <lineage>
        <taxon>Bacteria</taxon>
        <taxon>Pseudomonadati</taxon>
        <taxon>Pseudomonadota</taxon>
        <taxon>Betaproteobacteria</taxon>
        <taxon>Burkholderiales</taxon>
        <taxon>Comamonadaceae</taxon>
        <taxon>Polaromonas</taxon>
    </lineage>
</organism>
<dbReference type="AlphaFoldDB" id="A0A6H2H6Q7"/>
<evidence type="ECO:0000313" key="1">
    <source>
        <dbReference type="EMBL" id="QJC55561.1"/>
    </source>
</evidence>
<dbReference type="Proteomes" id="UP000502041">
    <property type="component" value="Chromosome"/>
</dbReference>
<gene>
    <name evidence="1" type="ORF">HC248_00842</name>
</gene>
<proteinExistence type="predicted"/>
<sequence length="203" mass="23761">MREIANMETLAVLDYLEETVHPIIFSRLKRRQRLSSGLEARTREIETIHARLLRFDRILAELELEGQPIYDESDSSRWEWLTYLEECKIIPVYDDALALMHHRKLVDSMEVQNILKFISVASSTYGVDKAENHSYGYHFHFGKVKKNTLNRFNVVLTFDNRKLVLPKSHDSLFAEEHGSGRYRHIDIATVGDNVRLPIFKICE</sequence>
<evidence type="ECO:0000313" key="2">
    <source>
        <dbReference type="Proteomes" id="UP000502041"/>
    </source>
</evidence>
<accession>A0A6H2H6Q7</accession>
<protein>
    <submittedName>
        <fullName evidence="1">Uncharacterized protein</fullName>
    </submittedName>
</protein>